<keyword evidence="2" id="KW-1133">Transmembrane helix</keyword>
<keyword evidence="4" id="KW-1185">Reference proteome</keyword>
<feature type="region of interest" description="Disordered" evidence="1">
    <location>
        <begin position="402"/>
        <end position="427"/>
    </location>
</feature>
<feature type="region of interest" description="Disordered" evidence="1">
    <location>
        <begin position="507"/>
        <end position="590"/>
    </location>
</feature>
<evidence type="ECO:0000313" key="3">
    <source>
        <dbReference type="EMBL" id="KAF7267448.1"/>
    </source>
</evidence>
<feature type="compositionally biased region" description="Pro residues" evidence="1">
    <location>
        <begin position="404"/>
        <end position="417"/>
    </location>
</feature>
<feature type="region of interest" description="Disordered" evidence="1">
    <location>
        <begin position="450"/>
        <end position="478"/>
    </location>
</feature>
<feature type="transmembrane region" description="Helical" evidence="2">
    <location>
        <begin position="43"/>
        <end position="68"/>
    </location>
</feature>
<keyword evidence="2" id="KW-0472">Membrane</keyword>
<feature type="region of interest" description="Disordered" evidence="1">
    <location>
        <begin position="92"/>
        <end position="159"/>
    </location>
</feature>
<sequence length="613" mass="69962">MEEKQVPESMASVTIKPEYPPSEYCSSEPPPAYHKPQSSAVQVAKIVAVTVVLVSFVLGSFLLASAYVTANASCRQLEQDLELLSEVADRFDGTNQGPLQPEALIQEKEPVSAKRQADSLQKEAATNTKDIDDNSIDNSDSSSDSESSSSSESEEEPKIHLKLPLQLDFDDLAGTLIAQNQRSKMNCIVEKKRAEEVVDHQPKTLRLPFGVNLTTDPRFERLTGERMVIICESGHMQSAQPPQTEKPQVEEDDDDDDDQETIMIHPVMIPIPPTNFQTHMPQRMAPMPIPMQSQGQPQIQIRQLHPMETMRPPMPPVRQAMQPMRPPMEQMRPEIMRMPFRPPVEMRPAMEPERPTIEQIIAFRQNQEAARQNNEYQRAQEMEQSQRPMMMMPQQLHIRFEPQQPQPQPQPQPPQPQQQPEQDNEVSPNPVIQHIIQQIIAQKIMDIRRAQEQEQQMQESRERQFQPPQPANLPERMVPRPMIPIPEEVLTHLNRLPNNERVIVAVSEPDSSEEDSSDESSASQESMPQPSQEQKQQVQEMPSREAYMRRLPVNIPVNMMQEQESSPESENTRPHYVQPRSVSVEEPKSRVVRSANPLVPEKRVKRCACECAC</sequence>
<feature type="compositionally biased region" description="Low complexity" evidence="1">
    <location>
        <begin position="136"/>
        <end position="151"/>
    </location>
</feature>
<feature type="region of interest" description="Disordered" evidence="1">
    <location>
        <begin position="1"/>
        <end position="35"/>
    </location>
</feature>
<dbReference type="Proteomes" id="UP000625711">
    <property type="component" value="Unassembled WGS sequence"/>
</dbReference>
<reference evidence="3" key="1">
    <citation type="submission" date="2020-08" db="EMBL/GenBank/DDBJ databases">
        <title>Genome sequencing and assembly of the red palm weevil Rhynchophorus ferrugineus.</title>
        <authorList>
            <person name="Dias G.B."/>
            <person name="Bergman C.M."/>
            <person name="Manee M."/>
        </authorList>
    </citation>
    <scope>NUCLEOTIDE SEQUENCE</scope>
    <source>
        <strain evidence="3">AA-2017</strain>
        <tissue evidence="3">Whole larva</tissue>
    </source>
</reference>
<dbReference type="AlphaFoldDB" id="A0A834M1H4"/>
<dbReference type="EMBL" id="JAACXV010014420">
    <property type="protein sequence ID" value="KAF7267448.1"/>
    <property type="molecule type" value="Genomic_DNA"/>
</dbReference>
<evidence type="ECO:0000256" key="1">
    <source>
        <dbReference type="SAM" id="MobiDB-lite"/>
    </source>
</evidence>
<accession>A0A834M1H4</accession>
<comment type="caution">
    <text evidence="3">The sequence shown here is derived from an EMBL/GenBank/DDBJ whole genome shotgun (WGS) entry which is preliminary data.</text>
</comment>
<feature type="compositionally biased region" description="Polar residues" evidence="1">
    <location>
        <begin position="235"/>
        <end position="246"/>
    </location>
</feature>
<proteinExistence type="predicted"/>
<feature type="compositionally biased region" description="Low complexity" evidence="1">
    <location>
        <begin position="519"/>
        <end position="541"/>
    </location>
</feature>
<organism evidence="3 4">
    <name type="scientific">Rhynchophorus ferrugineus</name>
    <name type="common">Red palm weevil</name>
    <name type="synonym">Curculio ferrugineus</name>
    <dbReference type="NCBI Taxonomy" id="354439"/>
    <lineage>
        <taxon>Eukaryota</taxon>
        <taxon>Metazoa</taxon>
        <taxon>Ecdysozoa</taxon>
        <taxon>Arthropoda</taxon>
        <taxon>Hexapoda</taxon>
        <taxon>Insecta</taxon>
        <taxon>Pterygota</taxon>
        <taxon>Neoptera</taxon>
        <taxon>Endopterygota</taxon>
        <taxon>Coleoptera</taxon>
        <taxon>Polyphaga</taxon>
        <taxon>Cucujiformia</taxon>
        <taxon>Curculionidae</taxon>
        <taxon>Dryophthorinae</taxon>
        <taxon>Rhynchophorus</taxon>
    </lineage>
</organism>
<gene>
    <name evidence="3" type="ORF">GWI33_019323</name>
</gene>
<evidence type="ECO:0000313" key="4">
    <source>
        <dbReference type="Proteomes" id="UP000625711"/>
    </source>
</evidence>
<evidence type="ECO:0000256" key="2">
    <source>
        <dbReference type="SAM" id="Phobius"/>
    </source>
</evidence>
<feature type="compositionally biased region" description="Basic and acidic residues" evidence="1">
    <location>
        <begin position="105"/>
        <end position="121"/>
    </location>
</feature>
<dbReference type="OrthoDB" id="8964374at2759"/>
<name>A0A834M1H4_RHYFE</name>
<feature type="region of interest" description="Disordered" evidence="1">
    <location>
        <begin position="234"/>
        <end position="257"/>
    </location>
</feature>
<protein>
    <submittedName>
        <fullName evidence="3">Uncharacterized protein</fullName>
    </submittedName>
</protein>
<keyword evidence="2" id="KW-0812">Transmembrane</keyword>